<accession>A0A1H6FP58</accession>
<evidence type="ECO:0000313" key="5">
    <source>
        <dbReference type="EMBL" id="SEH12691.1"/>
    </source>
</evidence>
<evidence type="ECO:0000256" key="2">
    <source>
        <dbReference type="ARBA" id="ARBA00022670"/>
    </source>
</evidence>
<dbReference type="InterPro" id="IPR001940">
    <property type="entry name" value="Peptidase_S1C"/>
</dbReference>
<evidence type="ECO:0000256" key="3">
    <source>
        <dbReference type="ARBA" id="ARBA00022801"/>
    </source>
</evidence>
<dbReference type="PROSITE" id="PS51318">
    <property type="entry name" value="TAT"/>
    <property type="match status" value="1"/>
</dbReference>
<dbReference type="Pfam" id="PF13180">
    <property type="entry name" value="PDZ_2"/>
    <property type="match status" value="1"/>
</dbReference>
<dbReference type="GO" id="GO:0006508">
    <property type="term" value="P:proteolysis"/>
    <property type="evidence" value="ECO:0007669"/>
    <property type="project" value="UniProtKB-KW"/>
</dbReference>
<dbReference type="InterPro" id="IPR036034">
    <property type="entry name" value="PDZ_sf"/>
</dbReference>
<dbReference type="EMBL" id="FNWL01000001">
    <property type="protein sequence ID" value="SEH12691.1"/>
    <property type="molecule type" value="Genomic_DNA"/>
</dbReference>
<dbReference type="Pfam" id="PF13365">
    <property type="entry name" value="Trypsin_2"/>
    <property type="match status" value="1"/>
</dbReference>
<dbReference type="SUPFAM" id="SSF50156">
    <property type="entry name" value="PDZ domain-like"/>
    <property type="match status" value="1"/>
</dbReference>
<dbReference type="OrthoDB" id="350578at2157"/>
<dbReference type="PANTHER" id="PTHR43343:SF3">
    <property type="entry name" value="PROTEASE DO-LIKE 8, CHLOROPLASTIC"/>
    <property type="match status" value="1"/>
</dbReference>
<sequence>MNDPTLDRRGLLTLAGTAAAGVLAGCAEPRSENTMEGSSSNTYDPDNVADGSVYTEIYEDVIDSVTQVQVSGIDTGLGSDGEGQGSGFLIDDTHLVTNEHVIADGTEVDLQYINGDWTSTTVVGADAYSDLAVLEAHHVPEESSPLSLSEEYPVVGQQVLAIGNPLGLEGTMTEGIVSGVDRTLETADRDFSHSNVVQTDAAVNPGNSGGPLVDLDGNVVGVINAGGGDNIGFAISAAITSRVVPSIIETGEYEHPYLGIELATVDRQIADENDLEEAAGVMVVDVVDGEPADGVLEPASISRQGEPLPIGGDVIREIDGEAIPDQHALSRYLELERSPGDTIEIGLLRDGTEATESLTLGARPSME</sequence>
<dbReference type="AlphaFoldDB" id="A0A1H6FP58"/>
<comment type="similarity">
    <text evidence="1">Belongs to the peptidase S1C family.</text>
</comment>
<name>A0A1H6FP58_9EURY</name>
<evidence type="ECO:0000313" key="6">
    <source>
        <dbReference type="Proteomes" id="UP000199112"/>
    </source>
</evidence>
<evidence type="ECO:0000256" key="1">
    <source>
        <dbReference type="ARBA" id="ARBA00010541"/>
    </source>
</evidence>
<protein>
    <submittedName>
        <fullName evidence="5">Serine protease, S1-C subfamily, contains C-terminal PDZ domain</fullName>
    </submittedName>
</protein>
<reference evidence="6" key="1">
    <citation type="submission" date="2016-10" db="EMBL/GenBank/DDBJ databases">
        <authorList>
            <person name="Varghese N."/>
            <person name="Submissions S."/>
        </authorList>
    </citation>
    <scope>NUCLEOTIDE SEQUENCE [LARGE SCALE GENOMIC DNA]</scope>
    <source>
        <strain evidence="6">CGMCC 1.8981</strain>
    </source>
</reference>
<dbReference type="Gene3D" id="2.30.42.10">
    <property type="match status" value="1"/>
</dbReference>
<evidence type="ECO:0000259" key="4">
    <source>
        <dbReference type="Pfam" id="PF13180"/>
    </source>
</evidence>
<dbReference type="SUPFAM" id="SSF50494">
    <property type="entry name" value="Trypsin-like serine proteases"/>
    <property type="match status" value="1"/>
</dbReference>
<dbReference type="GO" id="GO:0004252">
    <property type="term" value="F:serine-type endopeptidase activity"/>
    <property type="evidence" value="ECO:0007669"/>
    <property type="project" value="InterPro"/>
</dbReference>
<feature type="domain" description="PDZ" evidence="4">
    <location>
        <begin position="256"/>
        <end position="357"/>
    </location>
</feature>
<dbReference type="PRINTS" id="PR00834">
    <property type="entry name" value="PROTEASES2C"/>
</dbReference>
<dbReference type="InterPro" id="IPR006311">
    <property type="entry name" value="TAT_signal"/>
</dbReference>
<dbReference type="PANTHER" id="PTHR43343">
    <property type="entry name" value="PEPTIDASE S12"/>
    <property type="match status" value="1"/>
</dbReference>
<dbReference type="Proteomes" id="UP000199112">
    <property type="component" value="Unassembled WGS sequence"/>
</dbReference>
<dbReference type="InterPro" id="IPR009003">
    <property type="entry name" value="Peptidase_S1_PA"/>
</dbReference>
<gene>
    <name evidence="5" type="ORF">SAMN04487967_0919</name>
</gene>
<keyword evidence="3" id="KW-0378">Hydrolase</keyword>
<keyword evidence="6" id="KW-1185">Reference proteome</keyword>
<dbReference type="InterPro" id="IPR051201">
    <property type="entry name" value="Chloro_Bact_Ser_Proteases"/>
</dbReference>
<proteinExistence type="inferred from homology"/>
<dbReference type="InterPro" id="IPR043504">
    <property type="entry name" value="Peptidase_S1_PA_chymotrypsin"/>
</dbReference>
<dbReference type="InterPro" id="IPR001478">
    <property type="entry name" value="PDZ"/>
</dbReference>
<dbReference type="RefSeq" id="WP_090505562.1">
    <property type="nucleotide sequence ID" value="NZ_FNWL01000001.1"/>
</dbReference>
<organism evidence="5 6">
    <name type="scientific">Natronorubrum sediminis</name>
    <dbReference type="NCBI Taxonomy" id="640943"/>
    <lineage>
        <taxon>Archaea</taxon>
        <taxon>Methanobacteriati</taxon>
        <taxon>Methanobacteriota</taxon>
        <taxon>Stenosarchaea group</taxon>
        <taxon>Halobacteria</taxon>
        <taxon>Halobacteriales</taxon>
        <taxon>Natrialbaceae</taxon>
        <taxon>Natronorubrum</taxon>
    </lineage>
</organism>
<dbReference type="Gene3D" id="2.40.10.10">
    <property type="entry name" value="Trypsin-like serine proteases"/>
    <property type="match status" value="2"/>
</dbReference>
<keyword evidence="2 5" id="KW-0645">Protease</keyword>